<comment type="similarity">
    <text evidence="1">Belongs to the phosphate/phosphite/phosphonate binding protein family.</text>
</comment>
<dbReference type="CDD" id="cd01071">
    <property type="entry name" value="PBP2_PhnD_like"/>
    <property type="match status" value="1"/>
</dbReference>
<evidence type="ECO:0000256" key="1">
    <source>
        <dbReference type="ARBA" id="ARBA00007162"/>
    </source>
</evidence>
<gene>
    <name evidence="4" type="ORF">NBG4_860008</name>
</gene>
<dbReference type="GO" id="GO:0055085">
    <property type="term" value="P:transmembrane transport"/>
    <property type="evidence" value="ECO:0007669"/>
    <property type="project" value="InterPro"/>
</dbReference>
<dbReference type="Pfam" id="PF12974">
    <property type="entry name" value="Phosphonate-bd"/>
    <property type="match status" value="1"/>
</dbReference>
<dbReference type="PANTHER" id="PTHR35841:SF1">
    <property type="entry name" value="PHOSPHONATES-BINDING PERIPLASMIC PROTEIN"/>
    <property type="match status" value="1"/>
</dbReference>
<dbReference type="SUPFAM" id="SSF53850">
    <property type="entry name" value="Periplasmic binding protein-like II"/>
    <property type="match status" value="1"/>
</dbReference>
<dbReference type="NCBIfam" id="TIGR01098">
    <property type="entry name" value="3A0109s03R"/>
    <property type="match status" value="1"/>
</dbReference>
<accession>A0A2U3QKT9</accession>
<keyword evidence="5" id="KW-1185">Reference proteome</keyword>
<feature type="signal peptide" evidence="3">
    <location>
        <begin position="1"/>
        <end position="21"/>
    </location>
</feature>
<dbReference type="Gene3D" id="3.40.190.10">
    <property type="entry name" value="Periplasmic binding protein-like II"/>
    <property type="match status" value="2"/>
</dbReference>
<dbReference type="AlphaFoldDB" id="A0A2U3QKT9"/>
<evidence type="ECO:0000313" key="5">
    <source>
        <dbReference type="Proteomes" id="UP000245125"/>
    </source>
</evidence>
<name>A0A2U3QKT9_9BACT</name>
<protein>
    <submittedName>
        <fullName evidence="4">Phosphonate ABC transporter, periplasmic phosphonate-binding protein</fullName>
    </submittedName>
</protein>
<dbReference type="GO" id="GO:0043190">
    <property type="term" value="C:ATP-binding cassette (ABC) transporter complex"/>
    <property type="evidence" value="ECO:0007669"/>
    <property type="project" value="InterPro"/>
</dbReference>
<evidence type="ECO:0000256" key="3">
    <source>
        <dbReference type="SAM" id="SignalP"/>
    </source>
</evidence>
<dbReference type="InterPro" id="IPR005770">
    <property type="entry name" value="PhnD"/>
</dbReference>
<dbReference type="PANTHER" id="PTHR35841">
    <property type="entry name" value="PHOSPHONATES-BINDING PERIPLASMIC PROTEIN"/>
    <property type="match status" value="1"/>
</dbReference>
<reference evidence="5" key="1">
    <citation type="submission" date="2018-03" db="EMBL/GenBank/DDBJ databases">
        <authorList>
            <person name="Zecchin S."/>
        </authorList>
    </citation>
    <scope>NUCLEOTIDE SEQUENCE [LARGE SCALE GENOMIC DNA]</scope>
</reference>
<dbReference type="EMBL" id="OUUY01000137">
    <property type="protein sequence ID" value="SPQ02023.1"/>
    <property type="molecule type" value="Genomic_DNA"/>
</dbReference>
<dbReference type="Proteomes" id="UP000245125">
    <property type="component" value="Unassembled WGS sequence"/>
</dbReference>
<organism evidence="4 5">
    <name type="scientific">Candidatus Sulfobium mesophilum</name>
    <dbReference type="NCBI Taxonomy" id="2016548"/>
    <lineage>
        <taxon>Bacteria</taxon>
        <taxon>Pseudomonadati</taxon>
        <taxon>Nitrospirota</taxon>
        <taxon>Nitrospiria</taxon>
        <taxon>Nitrospirales</taxon>
        <taxon>Nitrospiraceae</taxon>
        <taxon>Candidatus Sulfobium</taxon>
    </lineage>
</organism>
<sequence length="302" mass="34324">MPTLFLIICLLLSILPGCTKTETTPPKKLSQEKVLMIGVVPEQNIFDQMNRYQPLADYLSEKVDAKIKLTALTEYGNIVDNFFFLGLDGAFFGSFTYALAHSKLGLEVLARPEYFDGVSTYHGLIFVRKDSAIRTAKEMRGKRFAFVDKATTAGYLLPLEYFEKHGIKNYKIYFRETYFAGTHGDAIMDVLNKKADIGAAKNTVYERMAKKDNRIEKELIIIEKSPDVPENGLAVRKDLADPIKKKLKDALLNMHNEPNGRSVLTNFGARRFIETTDKDYDSVYKYAKDIGLNLATYDYMNE</sequence>
<evidence type="ECO:0000256" key="2">
    <source>
        <dbReference type="ARBA" id="ARBA00022729"/>
    </source>
</evidence>
<keyword evidence="2 3" id="KW-0732">Signal</keyword>
<dbReference type="OrthoDB" id="9781943at2"/>
<proteinExistence type="inferred from homology"/>
<evidence type="ECO:0000313" key="4">
    <source>
        <dbReference type="EMBL" id="SPQ02023.1"/>
    </source>
</evidence>
<feature type="chain" id="PRO_5015539201" evidence="3">
    <location>
        <begin position="22"/>
        <end position="302"/>
    </location>
</feature>